<evidence type="ECO:0000256" key="6">
    <source>
        <dbReference type="ARBA" id="ARBA00023224"/>
    </source>
</evidence>
<dbReference type="GO" id="GO:0007165">
    <property type="term" value="P:signal transduction"/>
    <property type="evidence" value="ECO:0007669"/>
    <property type="project" value="UniProtKB-KW"/>
</dbReference>
<keyword evidence="4 9" id="KW-1133">Transmembrane helix</keyword>
<dbReference type="Pfam" id="PF00015">
    <property type="entry name" value="MCPsignal"/>
    <property type="match status" value="1"/>
</dbReference>
<feature type="domain" description="Methyl-accepting transducer" evidence="10">
    <location>
        <begin position="271"/>
        <end position="507"/>
    </location>
</feature>
<dbReference type="PROSITE" id="PS50192">
    <property type="entry name" value="T_SNARE"/>
    <property type="match status" value="1"/>
</dbReference>
<feature type="transmembrane region" description="Helical" evidence="9">
    <location>
        <begin position="12"/>
        <end position="37"/>
    </location>
</feature>
<dbReference type="InterPro" id="IPR004090">
    <property type="entry name" value="Chemotax_Me-accpt_rcpt"/>
</dbReference>
<dbReference type="GO" id="GO:0005886">
    <property type="term" value="C:plasma membrane"/>
    <property type="evidence" value="ECO:0007669"/>
    <property type="project" value="UniProtKB-SubCell"/>
</dbReference>
<feature type="transmembrane region" description="Helical" evidence="9">
    <location>
        <begin position="189"/>
        <end position="211"/>
    </location>
</feature>
<dbReference type="InterPro" id="IPR024478">
    <property type="entry name" value="HlyB_4HB_MCP"/>
</dbReference>
<proteinExistence type="inferred from homology"/>
<dbReference type="PANTHER" id="PTHR32089">
    <property type="entry name" value="METHYL-ACCEPTING CHEMOTAXIS PROTEIN MCPB"/>
    <property type="match status" value="1"/>
</dbReference>
<evidence type="ECO:0000256" key="7">
    <source>
        <dbReference type="ARBA" id="ARBA00029447"/>
    </source>
</evidence>
<evidence type="ECO:0000313" key="14">
    <source>
        <dbReference type="Proteomes" id="UP000242999"/>
    </source>
</evidence>
<dbReference type="PROSITE" id="PS50885">
    <property type="entry name" value="HAMP"/>
    <property type="match status" value="1"/>
</dbReference>
<evidence type="ECO:0000256" key="4">
    <source>
        <dbReference type="ARBA" id="ARBA00022989"/>
    </source>
</evidence>
<protein>
    <submittedName>
        <fullName evidence="13">Methyl-accepting chemotaxis protein</fullName>
    </submittedName>
</protein>
<dbReference type="EMBL" id="FNYH01000002">
    <property type="protein sequence ID" value="SEI47676.1"/>
    <property type="molecule type" value="Genomic_DNA"/>
</dbReference>
<accession>A0A1H6QZZ5</accession>
<dbReference type="STRING" id="64971.SAMN05421831_102242"/>
<dbReference type="Proteomes" id="UP000242999">
    <property type="component" value="Unassembled WGS sequence"/>
</dbReference>
<dbReference type="GO" id="GO:0004888">
    <property type="term" value="F:transmembrane signaling receptor activity"/>
    <property type="evidence" value="ECO:0007669"/>
    <property type="project" value="InterPro"/>
</dbReference>
<evidence type="ECO:0000256" key="5">
    <source>
        <dbReference type="ARBA" id="ARBA00023136"/>
    </source>
</evidence>
<evidence type="ECO:0000256" key="3">
    <source>
        <dbReference type="ARBA" id="ARBA00022692"/>
    </source>
</evidence>
<sequence length="543" mass="60124">MLKPLNQWRLQTKLLLASFFTSSVFIGVIGFLVYQLLATQRDYQSVIEHEVQAVTHLQGMLADGLLAGIAVRNKILNPSLPQARPVTEAAIGRINQSLAELRVLYQTTGQALTSLEKFTQAWQKNQADKLQVLQLIEAGDDLGARAHLVQVEHKGWFKLRQQLQALVEQQKNHFAEQEARVQAHIEREFWWTLGFTLAGILIGGLLMYTLVKRIAQGIRQAMLAMQQIASGEADLQHRLPVACYDEVGYLALAFNAFIENLQELVHQVQETGHQLSVQADRVAQRTQISSKRINQQKQQTDQVAVAMNQMAVTVQHVAEHAADAANAGHDADDQAICGQHEVEQTVITLQQLLASIGASAQAIEHLNQDSQRITKVLEVIQEVAEQTNLLALNAAIEAARAGEHGRGFAVVADEVRALAARTHTSTQEIQTIVDAWLEQTSQAVQAMQQSQHQSQTVSTQAQEARQALQHIHISVERIRAMSDQIASASEQQSQVAEAINQHLTSIDNLASESDQAAQEAYAASQQMHQLAQRLHTLMGRFHA</sequence>
<evidence type="ECO:0000256" key="2">
    <source>
        <dbReference type="ARBA" id="ARBA00022519"/>
    </source>
</evidence>
<evidence type="ECO:0000259" key="11">
    <source>
        <dbReference type="PROSITE" id="PS50192"/>
    </source>
</evidence>
<dbReference type="InterPro" id="IPR000727">
    <property type="entry name" value="T_SNARE_dom"/>
</dbReference>
<comment type="similarity">
    <text evidence="7">Belongs to the methyl-accepting chemotaxis (MCP) protein family.</text>
</comment>
<evidence type="ECO:0000259" key="10">
    <source>
        <dbReference type="PROSITE" id="PS50111"/>
    </source>
</evidence>
<comment type="subcellular location">
    <subcellularLocation>
        <location evidence="1">Cell inner membrane</location>
        <topology evidence="1">Multi-pass membrane protein</topology>
    </subcellularLocation>
</comment>
<feature type="domain" description="HAMP" evidence="12">
    <location>
        <begin position="212"/>
        <end position="266"/>
    </location>
</feature>
<organism evidence="13 14">
    <name type="scientific">Allopseudospirillum japonicum</name>
    <dbReference type="NCBI Taxonomy" id="64971"/>
    <lineage>
        <taxon>Bacteria</taxon>
        <taxon>Pseudomonadati</taxon>
        <taxon>Pseudomonadota</taxon>
        <taxon>Gammaproteobacteria</taxon>
        <taxon>Oceanospirillales</taxon>
        <taxon>Oceanospirillaceae</taxon>
        <taxon>Allopseudospirillum</taxon>
    </lineage>
</organism>
<dbReference type="PROSITE" id="PS50111">
    <property type="entry name" value="CHEMOTAXIS_TRANSDUC_2"/>
    <property type="match status" value="1"/>
</dbReference>
<dbReference type="RefSeq" id="WP_177166771.1">
    <property type="nucleotide sequence ID" value="NZ_FNYH01000002.1"/>
</dbReference>
<keyword evidence="2" id="KW-0997">Cell inner membrane</keyword>
<gene>
    <name evidence="13" type="ORF">SAMN05421831_102242</name>
</gene>
<dbReference type="PANTHER" id="PTHR32089:SF119">
    <property type="entry name" value="METHYL-ACCEPTING CHEMOTAXIS PROTEIN CTPL"/>
    <property type="match status" value="1"/>
</dbReference>
<keyword evidence="14" id="KW-1185">Reference proteome</keyword>
<keyword evidence="6 8" id="KW-0807">Transducer</keyword>
<dbReference type="CDD" id="cd06225">
    <property type="entry name" value="HAMP"/>
    <property type="match status" value="1"/>
</dbReference>
<dbReference type="PRINTS" id="PR00260">
    <property type="entry name" value="CHEMTRNSDUCR"/>
</dbReference>
<dbReference type="AlphaFoldDB" id="A0A1H6QZZ5"/>
<name>A0A1H6QZZ5_9GAMM</name>
<dbReference type="FunFam" id="1.10.287.950:FF:000001">
    <property type="entry name" value="Methyl-accepting chemotaxis sensory transducer"/>
    <property type="match status" value="1"/>
</dbReference>
<evidence type="ECO:0000259" key="12">
    <source>
        <dbReference type="PROSITE" id="PS50885"/>
    </source>
</evidence>
<dbReference type="CDD" id="cd11386">
    <property type="entry name" value="MCP_signal"/>
    <property type="match status" value="1"/>
</dbReference>
<dbReference type="Gene3D" id="1.10.287.950">
    <property type="entry name" value="Methyl-accepting chemotaxis protein"/>
    <property type="match status" value="1"/>
</dbReference>
<evidence type="ECO:0000256" key="8">
    <source>
        <dbReference type="PROSITE-ProRule" id="PRU00284"/>
    </source>
</evidence>
<dbReference type="Pfam" id="PF00672">
    <property type="entry name" value="HAMP"/>
    <property type="match status" value="1"/>
</dbReference>
<reference evidence="14" key="1">
    <citation type="submission" date="2016-10" db="EMBL/GenBank/DDBJ databases">
        <authorList>
            <person name="Varghese N."/>
            <person name="Submissions S."/>
        </authorList>
    </citation>
    <scope>NUCLEOTIDE SEQUENCE [LARGE SCALE GENOMIC DNA]</scope>
    <source>
        <strain evidence="14">DSM 7165</strain>
    </source>
</reference>
<dbReference type="Pfam" id="PF12729">
    <property type="entry name" value="4HB_MCP_1"/>
    <property type="match status" value="1"/>
</dbReference>
<evidence type="ECO:0000256" key="1">
    <source>
        <dbReference type="ARBA" id="ARBA00004429"/>
    </source>
</evidence>
<dbReference type="SMART" id="SM00283">
    <property type="entry name" value="MA"/>
    <property type="match status" value="1"/>
</dbReference>
<dbReference type="SMART" id="SM00304">
    <property type="entry name" value="HAMP"/>
    <property type="match status" value="1"/>
</dbReference>
<evidence type="ECO:0000313" key="13">
    <source>
        <dbReference type="EMBL" id="SEI47676.1"/>
    </source>
</evidence>
<dbReference type="InterPro" id="IPR004089">
    <property type="entry name" value="MCPsignal_dom"/>
</dbReference>
<keyword evidence="2" id="KW-1003">Cell membrane</keyword>
<dbReference type="GO" id="GO:0006935">
    <property type="term" value="P:chemotaxis"/>
    <property type="evidence" value="ECO:0007669"/>
    <property type="project" value="InterPro"/>
</dbReference>
<feature type="domain" description="T-SNARE coiled-coil homology" evidence="11">
    <location>
        <begin position="458"/>
        <end position="520"/>
    </location>
</feature>
<dbReference type="SUPFAM" id="SSF58104">
    <property type="entry name" value="Methyl-accepting chemotaxis protein (MCP) signaling domain"/>
    <property type="match status" value="1"/>
</dbReference>
<keyword evidence="5 9" id="KW-0472">Membrane</keyword>
<evidence type="ECO:0000256" key="9">
    <source>
        <dbReference type="SAM" id="Phobius"/>
    </source>
</evidence>
<keyword evidence="3 9" id="KW-0812">Transmembrane</keyword>
<dbReference type="InterPro" id="IPR003660">
    <property type="entry name" value="HAMP_dom"/>
</dbReference>